<dbReference type="InterPro" id="IPR023214">
    <property type="entry name" value="HAD_sf"/>
</dbReference>
<sequence>MSTTTPAAPAAVLWDFDGTLADTEPLWIEAEFELIATLGGTWSEEQADELVGNSLIDSAIYILNAIDRRDVDPAWVVDQLLGRVVGFLAERPMPWRPGALELLTALGRAGVPCGLVSASYRVLLDAALSQLPAGTFAVSVAGDEVTQGKPHPEPYEKACEALGVDARRCVVIEDSVTGARSGNAAGCLVVGVPNRVEIPAAPRRRVVASLTELDAAGVAELLEHADDPD</sequence>
<evidence type="ECO:0000313" key="1">
    <source>
        <dbReference type="EMBL" id="MBP2415426.1"/>
    </source>
</evidence>
<dbReference type="SFLD" id="SFLDG01129">
    <property type="entry name" value="C1.5:_HAD__Beta-PGM__Phosphata"/>
    <property type="match status" value="1"/>
</dbReference>
<dbReference type="EMBL" id="JAGIOB010000001">
    <property type="protein sequence ID" value="MBP2415426.1"/>
    <property type="molecule type" value="Genomic_DNA"/>
</dbReference>
<dbReference type="SFLD" id="SFLDS00003">
    <property type="entry name" value="Haloacid_Dehalogenase"/>
    <property type="match status" value="1"/>
</dbReference>
<dbReference type="GO" id="GO:0016787">
    <property type="term" value="F:hydrolase activity"/>
    <property type="evidence" value="ECO:0007669"/>
    <property type="project" value="UniProtKB-KW"/>
</dbReference>
<name>A0ABS4Z300_9ACTN</name>
<dbReference type="InterPro" id="IPR041492">
    <property type="entry name" value="HAD_2"/>
</dbReference>
<accession>A0ABS4Z300</accession>
<dbReference type="PANTHER" id="PTHR18901">
    <property type="entry name" value="2-DEOXYGLUCOSE-6-PHOSPHATE PHOSPHATASE 2"/>
    <property type="match status" value="1"/>
</dbReference>
<dbReference type="SUPFAM" id="SSF56784">
    <property type="entry name" value="HAD-like"/>
    <property type="match status" value="1"/>
</dbReference>
<keyword evidence="2" id="KW-1185">Reference proteome</keyword>
<dbReference type="RefSeq" id="WP_210052437.1">
    <property type="nucleotide sequence ID" value="NZ_BAAAMH010000036.1"/>
</dbReference>
<dbReference type="Pfam" id="PF13419">
    <property type="entry name" value="HAD_2"/>
    <property type="match status" value="1"/>
</dbReference>
<dbReference type="Gene3D" id="3.40.50.1000">
    <property type="entry name" value="HAD superfamily/HAD-like"/>
    <property type="match status" value="1"/>
</dbReference>
<proteinExistence type="predicted"/>
<dbReference type="Proteomes" id="UP000758168">
    <property type="component" value="Unassembled WGS sequence"/>
</dbReference>
<keyword evidence="1" id="KW-0378">Hydrolase</keyword>
<protein>
    <submittedName>
        <fullName evidence="1">HAD superfamily hydrolase (TIGR01509 family)</fullName>
    </submittedName>
</protein>
<dbReference type="Gene3D" id="1.10.150.240">
    <property type="entry name" value="Putative phosphatase, domain 2"/>
    <property type="match status" value="1"/>
</dbReference>
<dbReference type="CDD" id="cd07505">
    <property type="entry name" value="HAD_BPGM-like"/>
    <property type="match status" value="1"/>
</dbReference>
<dbReference type="InterPro" id="IPR036412">
    <property type="entry name" value="HAD-like_sf"/>
</dbReference>
<dbReference type="PANTHER" id="PTHR18901:SF38">
    <property type="entry name" value="PSEUDOURIDINE-5'-PHOSPHATASE"/>
    <property type="match status" value="1"/>
</dbReference>
<dbReference type="InterPro" id="IPR023198">
    <property type="entry name" value="PGP-like_dom2"/>
</dbReference>
<dbReference type="NCBIfam" id="TIGR01509">
    <property type="entry name" value="HAD-SF-IA-v3"/>
    <property type="match status" value="1"/>
</dbReference>
<organism evidence="1 2">
    <name type="scientific">Microlunatus capsulatus</name>
    <dbReference type="NCBI Taxonomy" id="99117"/>
    <lineage>
        <taxon>Bacteria</taxon>
        <taxon>Bacillati</taxon>
        <taxon>Actinomycetota</taxon>
        <taxon>Actinomycetes</taxon>
        <taxon>Propionibacteriales</taxon>
        <taxon>Propionibacteriaceae</taxon>
        <taxon>Microlunatus</taxon>
    </lineage>
</organism>
<dbReference type="InterPro" id="IPR006439">
    <property type="entry name" value="HAD-SF_hydro_IA"/>
</dbReference>
<gene>
    <name evidence="1" type="ORF">JOF54_000348</name>
</gene>
<reference evidence="1 2" key="1">
    <citation type="submission" date="2021-03" db="EMBL/GenBank/DDBJ databases">
        <title>Sequencing the genomes of 1000 actinobacteria strains.</title>
        <authorList>
            <person name="Klenk H.-P."/>
        </authorList>
    </citation>
    <scope>NUCLEOTIDE SEQUENCE [LARGE SCALE GENOMIC DNA]</scope>
    <source>
        <strain evidence="1 2">DSM 12936</strain>
    </source>
</reference>
<evidence type="ECO:0000313" key="2">
    <source>
        <dbReference type="Proteomes" id="UP000758168"/>
    </source>
</evidence>
<comment type="caution">
    <text evidence="1">The sequence shown here is derived from an EMBL/GenBank/DDBJ whole genome shotgun (WGS) entry which is preliminary data.</text>
</comment>